<evidence type="ECO:0000313" key="2">
    <source>
        <dbReference type="Proteomes" id="UP001164929"/>
    </source>
</evidence>
<proteinExistence type="predicted"/>
<protein>
    <submittedName>
        <fullName evidence="1">Uncharacterized protein</fullName>
    </submittedName>
</protein>
<sequence length="132" mass="14933">MGRLAGRPLAGPLPPVFSIWWEAMGVGYIGFWVSSKPGFTSRDQRFEGKEFVMAREGISTPNAPYLSEDPYWLPPFFPSSSASGFSSFRSTKSGVERCTRRQQTRRVDGWIGNFPPPISFLQWRCCPPPPWL</sequence>
<dbReference type="AlphaFoldDB" id="A0AAD6LEB6"/>
<organism evidence="1 2">
    <name type="scientific">Populus alba x Populus x berolinensis</name>
    <dbReference type="NCBI Taxonomy" id="444605"/>
    <lineage>
        <taxon>Eukaryota</taxon>
        <taxon>Viridiplantae</taxon>
        <taxon>Streptophyta</taxon>
        <taxon>Embryophyta</taxon>
        <taxon>Tracheophyta</taxon>
        <taxon>Spermatophyta</taxon>
        <taxon>Magnoliopsida</taxon>
        <taxon>eudicotyledons</taxon>
        <taxon>Gunneridae</taxon>
        <taxon>Pentapetalae</taxon>
        <taxon>rosids</taxon>
        <taxon>fabids</taxon>
        <taxon>Malpighiales</taxon>
        <taxon>Salicaceae</taxon>
        <taxon>Saliceae</taxon>
        <taxon>Populus</taxon>
    </lineage>
</organism>
<dbReference type="Proteomes" id="UP001164929">
    <property type="component" value="Chromosome 17"/>
</dbReference>
<accession>A0AAD6LEB6</accession>
<evidence type="ECO:0000313" key="1">
    <source>
        <dbReference type="EMBL" id="KAJ6959123.1"/>
    </source>
</evidence>
<gene>
    <name evidence="1" type="ORF">NC653_037425</name>
</gene>
<name>A0AAD6LEB6_9ROSI</name>
<dbReference type="EMBL" id="JAQIZT010000017">
    <property type="protein sequence ID" value="KAJ6959123.1"/>
    <property type="molecule type" value="Genomic_DNA"/>
</dbReference>
<comment type="caution">
    <text evidence="1">The sequence shown here is derived from an EMBL/GenBank/DDBJ whole genome shotgun (WGS) entry which is preliminary data.</text>
</comment>
<keyword evidence="2" id="KW-1185">Reference proteome</keyword>
<reference evidence="1" key="1">
    <citation type="journal article" date="2023" name="Mol. Ecol. Resour.">
        <title>Chromosome-level genome assembly of a triploid poplar Populus alba 'Berolinensis'.</title>
        <authorList>
            <person name="Chen S."/>
            <person name="Yu Y."/>
            <person name="Wang X."/>
            <person name="Wang S."/>
            <person name="Zhang T."/>
            <person name="Zhou Y."/>
            <person name="He R."/>
            <person name="Meng N."/>
            <person name="Wang Y."/>
            <person name="Liu W."/>
            <person name="Liu Z."/>
            <person name="Liu J."/>
            <person name="Guo Q."/>
            <person name="Huang H."/>
            <person name="Sederoff R.R."/>
            <person name="Wang G."/>
            <person name="Qu G."/>
            <person name="Chen S."/>
        </authorList>
    </citation>
    <scope>NUCLEOTIDE SEQUENCE</scope>
    <source>
        <strain evidence="1">SC-2020</strain>
    </source>
</reference>